<dbReference type="GO" id="GO:0008510">
    <property type="term" value="F:sodium:bicarbonate symporter activity"/>
    <property type="evidence" value="ECO:0007669"/>
    <property type="project" value="TreeGrafter"/>
</dbReference>
<dbReference type="PANTHER" id="PTHR11453">
    <property type="entry name" value="ANION EXCHANGE PROTEIN"/>
    <property type="match status" value="1"/>
</dbReference>
<dbReference type="GO" id="GO:0051453">
    <property type="term" value="P:regulation of intracellular pH"/>
    <property type="evidence" value="ECO:0007669"/>
    <property type="project" value="TreeGrafter"/>
</dbReference>
<dbReference type="PANTHER" id="PTHR11453:SF36">
    <property type="entry name" value="ANION EXCHANGE PROTEIN"/>
    <property type="match status" value="1"/>
</dbReference>
<protein>
    <recommendedName>
        <fullName evidence="2">Band 3 cytoplasmic domain-containing protein</fullName>
    </recommendedName>
</protein>
<dbReference type="GO" id="GO:0005452">
    <property type="term" value="F:solute:inorganic anion antiporter activity"/>
    <property type="evidence" value="ECO:0007669"/>
    <property type="project" value="InterPro"/>
</dbReference>
<sequence>MHNVNDEEHQAHHIFCEMDVLHREGEAIEWKESARWVKYEEDVEDGGERWSKPHVASLSMHALFSLKKSIIDGAVLLDIDASDISSVIDQVITTWQQHSGMTKSNERERARDVLLKQHKHLYAKRRYKANLEKLRSVRSLYDLHHSHVESKSLDNLKSVSSNQSLDSGVTSGESGEIHPNKGNLHFMRKIPKDAEVANMMVGELESLSKQYLAFVRLHKSRIIGELTEVTLPTKFLFILLSPVGHKHEVQEIGRSMSTMMVDEIFREVAYKCRNKSELVAGIEEFMVQGTVLPPGGWDPKIRIEPPLRVPSQQMRRNSSASSLKEVEEVEEDHFDPTLIRSGR</sequence>
<accession>A0A0L8G4E5</accession>
<dbReference type="InterPro" id="IPR013769">
    <property type="entry name" value="Band3_cytoplasmic_dom"/>
</dbReference>
<feature type="compositionally biased region" description="Polar residues" evidence="1">
    <location>
        <begin position="159"/>
        <end position="173"/>
    </location>
</feature>
<evidence type="ECO:0000256" key="1">
    <source>
        <dbReference type="SAM" id="MobiDB-lite"/>
    </source>
</evidence>
<feature type="domain" description="Band 3 cytoplasmic" evidence="2">
    <location>
        <begin position="12"/>
        <end position="299"/>
    </location>
</feature>
<feature type="compositionally biased region" description="Polar residues" evidence="1">
    <location>
        <begin position="310"/>
        <end position="322"/>
    </location>
</feature>
<feature type="region of interest" description="Disordered" evidence="1">
    <location>
        <begin position="308"/>
        <end position="343"/>
    </location>
</feature>
<dbReference type="Gene3D" id="3.40.930.10">
    <property type="entry name" value="Mannitol-specific EII, Chain A"/>
    <property type="match status" value="1"/>
</dbReference>
<dbReference type="InterPro" id="IPR003024">
    <property type="entry name" value="Na/HCO3_transpt"/>
</dbReference>
<dbReference type="AlphaFoldDB" id="A0A0L8G4E5"/>
<evidence type="ECO:0000313" key="3">
    <source>
        <dbReference type="EMBL" id="KOF71465.1"/>
    </source>
</evidence>
<dbReference type="EMBL" id="KQ424160">
    <property type="protein sequence ID" value="KOF71465.1"/>
    <property type="molecule type" value="Genomic_DNA"/>
</dbReference>
<evidence type="ECO:0000259" key="2">
    <source>
        <dbReference type="Pfam" id="PF07565"/>
    </source>
</evidence>
<gene>
    <name evidence="3" type="ORF">OCBIM_22001049mg</name>
</gene>
<dbReference type="SUPFAM" id="SSF55804">
    <property type="entry name" value="Phoshotransferase/anion transport protein"/>
    <property type="match status" value="1"/>
</dbReference>
<dbReference type="InterPro" id="IPR016152">
    <property type="entry name" value="PTrfase/Anion_transptr"/>
</dbReference>
<proteinExistence type="predicted"/>
<dbReference type="GO" id="GO:0005886">
    <property type="term" value="C:plasma membrane"/>
    <property type="evidence" value="ECO:0007669"/>
    <property type="project" value="TreeGrafter"/>
</dbReference>
<dbReference type="PRINTS" id="PR01232">
    <property type="entry name" value="NAHCO3TRSPRT"/>
</dbReference>
<dbReference type="GO" id="GO:0008509">
    <property type="term" value="F:monoatomic anion transmembrane transporter activity"/>
    <property type="evidence" value="ECO:0007669"/>
    <property type="project" value="InterPro"/>
</dbReference>
<dbReference type="Pfam" id="PF07565">
    <property type="entry name" value="Band_3_cyto"/>
    <property type="match status" value="1"/>
</dbReference>
<organism evidence="3">
    <name type="scientific">Octopus bimaculoides</name>
    <name type="common">California two-spotted octopus</name>
    <dbReference type="NCBI Taxonomy" id="37653"/>
    <lineage>
        <taxon>Eukaryota</taxon>
        <taxon>Metazoa</taxon>
        <taxon>Spiralia</taxon>
        <taxon>Lophotrochozoa</taxon>
        <taxon>Mollusca</taxon>
        <taxon>Cephalopoda</taxon>
        <taxon>Coleoidea</taxon>
        <taxon>Octopodiformes</taxon>
        <taxon>Octopoda</taxon>
        <taxon>Incirrata</taxon>
        <taxon>Octopodidae</taxon>
        <taxon>Octopus</taxon>
    </lineage>
</organism>
<reference evidence="3" key="1">
    <citation type="submission" date="2015-07" db="EMBL/GenBank/DDBJ databases">
        <title>MeaNS - Measles Nucleotide Surveillance Program.</title>
        <authorList>
            <person name="Tran T."/>
            <person name="Druce J."/>
        </authorList>
    </citation>
    <scope>NUCLEOTIDE SEQUENCE</scope>
    <source>
        <strain evidence="3">UCB-OBI-ISO-001</strain>
        <tissue evidence="3">Gonad</tissue>
    </source>
</reference>
<dbReference type="InterPro" id="IPR003020">
    <property type="entry name" value="HCO3_transpt_euk"/>
</dbReference>
<dbReference type="OrthoDB" id="1735926at2759"/>
<name>A0A0L8G4E5_OCTBM</name>
<dbReference type="STRING" id="37653.A0A0L8G4E5"/>
<feature type="region of interest" description="Disordered" evidence="1">
    <location>
        <begin position="159"/>
        <end position="183"/>
    </location>
</feature>